<evidence type="ECO:0000313" key="2">
    <source>
        <dbReference type="EMBL" id="KMT57882.1"/>
    </source>
</evidence>
<dbReference type="Proteomes" id="UP000052258">
    <property type="component" value="Unassembled WGS sequence"/>
</dbReference>
<protein>
    <submittedName>
        <fullName evidence="2">AraC family transcriptional regulator</fullName>
    </submittedName>
</protein>
<dbReference type="RefSeq" id="WP_007476194.1">
    <property type="nucleotide sequence ID" value="NZ_KQ130623.1"/>
</dbReference>
<keyword evidence="3" id="KW-1185">Reference proteome</keyword>
<dbReference type="InterPro" id="IPR011256">
    <property type="entry name" value="Reg_factor_effector_dom_sf"/>
</dbReference>
<proteinExistence type="predicted"/>
<dbReference type="SMART" id="SM00871">
    <property type="entry name" value="AraC_E_bind"/>
    <property type="match status" value="1"/>
</dbReference>
<dbReference type="AlphaFoldDB" id="A0A0J8G5Q4"/>
<feature type="domain" description="AraC effector-binding" evidence="1">
    <location>
        <begin position="1"/>
        <end position="144"/>
    </location>
</feature>
<gene>
    <name evidence="2" type="ORF">X560_2580</name>
</gene>
<dbReference type="PATRIC" id="fig|1430899.3.peg.2631"/>
<dbReference type="OrthoDB" id="3173400at2"/>
<dbReference type="Pfam" id="PF14526">
    <property type="entry name" value="Cass2"/>
    <property type="match status" value="1"/>
</dbReference>
<sequence length="145" mass="16797">MNYEIVNFKEVKVEGEHVRISNNDAHMSFKFNDLWQGFYQNHATMDMDTLVYGVYFNFEGDYQNPISLSYDVLAGVASKNGTVSIQNGKYARFEIVGNPMTAPAILWQEIWETKLNRACVTDFELYYPNPDIEKTRIEIYIGLKS</sequence>
<accession>A0A0J8G5Q4</accession>
<name>A0A0J8G5Q4_9LIST</name>
<comment type="caution">
    <text evidence="2">The sequence shown here is derived from an EMBL/GenBank/DDBJ whole genome shotgun (WGS) entry which is preliminary data.</text>
</comment>
<evidence type="ECO:0000259" key="1">
    <source>
        <dbReference type="SMART" id="SM00871"/>
    </source>
</evidence>
<organism evidence="2 3">
    <name type="scientific">Listeria fleischmannii 1991</name>
    <dbReference type="NCBI Taxonomy" id="1430899"/>
    <lineage>
        <taxon>Bacteria</taxon>
        <taxon>Bacillati</taxon>
        <taxon>Bacillota</taxon>
        <taxon>Bacilli</taxon>
        <taxon>Bacillales</taxon>
        <taxon>Listeriaceae</taxon>
        <taxon>Listeria</taxon>
    </lineage>
</organism>
<dbReference type="SUPFAM" id="SSF55136">
    <property type="entry name" value="Probable bacterial effector-binding domain"/>
    <property type="match status" value="1"/>
</dbReference>
<dbReference type="Gene3D" id="3.20.80.10">
    <property type="entry name" value="Regulatory factor, effector binding domain"/>
    <property type="match status" value="1"/>
</dbReference>
<reference evidence="2 3" key="1">
    <citation type="journal article" date="2015" name="Genome Biol. Evol.">
        <title>Comparative Genomics of Listeria Sensu Lato: Genus-Wide Differences in Evolutionary Dynamics and the Progressive Gain of Complex, Potentially Pathogenicity-Related Traits through Lateral Gene Transfer.</title>
        <authorList>
            <person name="Chiara M."/>
            <person name="Caruso M."/>
            <person name="D'Erchia A.M."/>
            <person name="Manzari C."/>
            <person name="Fraccalvieri R."/>
            <person name="Goffredo E."/>
            <person name="Latorre L."/>
            <person name="Miccolupo A."/>
            <person name="Padalino I."/>
            <person name="Santagada G."/>
            <person name="Chiocco D."/>
            <person name="Pesole G."/>
            <person name="Horner D.S."/>
            <person name="Parisi A."/>
        </authorList>
    </citation>
    <scope>NUCLEOTIDE SEQUENCE [LARGE SCALE GENOMIC DNA]</scope>
    <source>
        <strain evidence="2 3">1991</strain>
    </source>
</reference>
<dbReference type="EMBL" id="AZHO01000038">
    <property type="protein sequence ID" value="KMT57882.1"/>
    <property type="molecule type" value="Genomic_DNA"/>
</dbReference>
<dbReference type="PANTHER" id="PTHR36444:SF2">
    <property type="entry name" value="TRANSCRIPTIONAL REGULATOR PROTEIN YOBU-RELATED"/>
    <property type="match status" value="1"/>
</dbReference>
<dbReference type="InterPro" id="IPR029441">
    <property type="entry name" value="Cass2"/>
</dbReference>
<dbReference type="PANTHER" id="PTHR36444">
    <property type="entry name" value="TRANSCRIPTIONAL REGULATOR PROTEIN YOBU-RELATED"/>
    <property type="match status" value="1"/>
</dbReference>
<dbReference type="InterPro" id="IPR053182">
    <property type="entry name" value="YobU-like_regulator"/>
</dbReference>
<evidence type="ECO:0000313" key="3">
    <source>
        <dbReference type="Proteomes" id="UP000052258"/>
    </source>
</evidence>
<dbReference type="InterPro" id="IPR010499">
    <property type="entry name" value="AraC_E-bd"/>
</dbReference>